<protein>
    <submittedName>
        <fullName evidence="2">Sulfurtransferase</fullName>
    </submittedName>
</protein>
<dbReference type="PANTHER" id="PTHR43031:SF17">
    <property type="entry name" value="SULFURTRANSFERASE YTWF-RELATED"/>
    <property type="match status" value="1"/>
</dbReference>
<feature type="domain" description="Rhodanese" evidence="1">
    <location>
        <begin position="17"/>
        <end position="105"/>
    </location>
</feature>
<dbReference type="Gene3D" id="3.40.250.10">
    <property type="entry name" value="Rhodanese-like domain"/>
    <property type="match status" value="1"/>
</dbReference>
<dbReference type="RefSeq" id="WP_244784891.1">
    <property type="nucleotide sequence ID" value="NZ_CP091508.1"/>
</dbReference>
<accession>A0ABY4DRF1</accession>
<dbReference type="PANTHER" id="PTHR43031">
    <property type="entry name" value="FAD-DEPENDENT OXIDOREDUCTASE"/>
    <property type="match status" value="1"/>
</dbReference>
<dbReference type="EMBL" id="CP091508">
    <property type="protein sequence ID" value="UOO81619.1"/>
    <property type="molecule type" value="Genomic_DNA"/>
</dbReference>
<sequence length="107" mass="12073">MNIPQLSPAALQQWLAEGRPLTLLDVREDDEVAICALSGHVHIPMNLIPLRHNELPDDQPIVVYCHHGMRSLYSAMYLADAGFEEVYNLQGGIDAWSVEIDTDMPRY</sequence>
<dbReference type="InterPro" id="IPR001763">
    <property type="entry name" value="Rhodanese-like_dom"/>
</dbReference>
<dbReference type="InterPro" id="IPR036873">
    <property type="entry name" value="Rhodanese-like_dom_sf"/>
</dbReference>
<evidence type="ECO:0000313" key="3">
    <source>
        <dbReference type="Proteomes" id="UP000829817"/>
    </source>
</evidence>
<dbReference type="InterPro" id="IPR050229">
    <property type="entry name" value="GlpE_sulfurtransferase"/>
</dbReference>
<dbReference type="SUPFAM" id="SSF52821">
    <property type="entry name" value="Rhodanese/Cell cycle control phosphatase"/>
    <property type="match status" value="1"/>
</dbReference>
<reference evidence="2 3" key="1">
    <citation type="journal article" date="2022" name="Res Sq">
        <title>Evolution of multicellular longitudinally dividing oral cavity symbionts (Neisseriaceae).</title>
        <authorList>
            <person name="Nyongesa S."/>
            <person name="Weber P."/>
            <person name="Bernet E."/>
            <person name="Pullido F."/>
            <person name="Nieckarz M."/>
            <person name="Delaby M."/>
            <person name="Nieves C."/>
            <person name="Viehboeck T."/>
            <person name="Krause N."/>
            <person name="Rivera-Millot A."/>
            <person name="Nakamura A."/>
            <person name="Vischer N."/>
            <person name="VanNieuwenhze M."/>
            <person name="Brun Y."/>
            <person name="Cava F."/>
            <person name="Bulgheresi S."/>
            <person name="Veyrier F."/>
        </authorList>
    </citation>
    <scope>NUCLEOTIDE SEQUENCE [LARGE SCALE GENOMIC DNA]</scope>
    <source>
        <strain evidence="2 3">CCUG 63373m</strain>
    </source>
</reference>
<proteinExistence type="predicted"/>
<name>A0ABY4DRF1_9NEIS</name>
<dbReference type="PROSITE" id="PS50206">
    <property type="entry name" value="RHODANESE_3"/>
    <property type="match status" value="1"/>
</dbReference>
<dbReference type="Proteomes" id="UP000829817">
    <property type="component" value="Chromosome"/>
</dbReference>
<dbReference type="SMART" id="SM00450">
    <property type="entry name" value="RHOD"/>
    <property type="match status" value="1"/>
</dbReference>
<gene>
    <name evidence="2" type="ORF">LVJ83_11945</name>
</gene>
<keyword evidence="3" id="KW-1185">Reference proteome</keyword>
<evidence type="ECO:0000313" key="2">
    <source>
        <dbReference type="EMBL" id="UOO81619.1"/>
    </source>
</evidence>
<dbReference type="Pfam" id="PF00581">
    <property type="entry name" value="Rhodanese"/>
    <property type="match status" value="1"/>
</dbReference>
<evidence type="ECO:0000259" key="1">
    <source>
        <dbReference type="PROSITE" id="PS50206"/>
    </source>
</evidence>
<organism evidence="2 3">
    <name type="scientific">Uruburuella testudinis</name>
    <dbReference type="NCBI Taxonomy" id="1282863"/>
    <lineage>
        <taxon>Bacteria</taxon>
        <taxon>Pseudomonadati</taxon>
        <taxon>Pseudomonadota</taxon>
        <taxon>Betaproteobacteria</taxon>
        <taxon>Neisseriales</taxon>
        <taxon>Neisseriaceae</taxon>
        <taxon>Uruburuella</taxon>
    </lineage>
</organism>